<proteinExistence type="predicted"/>
<dbReference type="AlphaFoldDB" id="A0A0K2AWB0"/>
<reference evidence="2" key="1">
    <citation type="journal article" date="2015" name="J. Biotechnol.">
        <title>Complete genome sequence of Streptomyces ambofaciens ATCC 23877, the spiramycin producer.</title>
        <authorList>
            <person name="Thibessard A."/>
            <person name="Haas D."/>
            <person name="Gerbaud C."/>
            <person name="Aigle B."/>
            <person name="Lautru S."/>
            <person name="Pernodet J.L."/>
            <person name="Leblond P."/>
        </authorList>
    </citation>
    <scope>NUCLEOTIDE SEQUENCE [LARGE SCALE GENOMIC DNA]</scope>
    <source>
        <strain evidence="2">ATCC 23877 / 3486 / DSM 40053 / JCM 4204 / NBRC 12836 / NRRL B-2516</strain>
    </source>
</reference>
<dbReference type="EMBL" id="CP012382">
    <property type="protein sequence ID" value="AKZ57304.1"/>
    <property type="molecule type" value="Genomic_DNA"/>
</dbReference>
<evidence type="ECO:0000313" key="2">
    <source>
        <dbReference type="Proteomes" id="UP000061018"/>
    </source>
</evidence>
<accession>A0A0K2AWB0</accession>
<name>A0A0K2AWB0_STRA7</name>
<dbReference type="Proteomes" id="UP000061018">
    <property type="component" value="Chromosome"/>
</dbReference>
<dbReference type="STRING" id="1889.SAM40697_3826"/>
<organism evidence="1 2">
    <name type="scientific">Streptomyces ambofaciens (strain ATCC 23877 / 3486 / DSM 40053 / JCM 4204 / NBRC 12836 / NRRL B-2516)</name>
    <dbReference type="NCBI Taxonomy" id="278992"/>
    <lineage>
        <taxon>Bacteria</taxon>
        <taxon>Bacillati</taxon>
        <taxon>Actinomycetota</taxon>
        <taxon>Actinomycetes</taxon>
        <taxon>Kitasatosporales</taxon>
        <taxon>Streptomycetaceae</taxon>
        <taxon>Streptomyces</taxon>
    </lineage>
</organism>
<sequence length="181" mass="18874">MRKRWMRGLVVWGVVVGAAAGAGVGGAGLPAQAVPGPRSVAAAPVPRPVHAAPVPEADLAHHGSATLTGDRVDVRLVPVNHGPSAVPDATVRLRWSVPLAVRQELPDGCARAEERVVLCRTGALAVDGVGERITLRVLLAGAPPEVVLDLDTVWSGGAVDRHRENDRQRVLVLATGDPYAF</sequence>
<gene>
    <name evidence="1" type="ORF">SAM23877_4259</name>
</gene>
<protein>
    <submittedName>
        <fullName evidence="1">Uncharacterized protein</fullName>
    </submittedName>
</protein>
<dbReference type="KEGG" id="samb:SAM23877_4259"/>
<dbReference type="RefSeq" id="WP_244902971.1">
    <property type="nucleotide sequence ID" value="NZ_CP012382.1"/>
</dbReference>
<evidence type="ECO:0000313" key="1">
    <source>
        <dbReference type="EMBL" id="AKZ57304.1"/>
    </source>
</evidence>